<dbReference type="InterPro" id="IPR036875">
    <property type="entry name" value="Znf_CCHC_sf"/>
</dbReference>
<comment type="subcellular location">
    <subcellularLocation>
        <location evidence="1">Membrane</location>
        <topology evidence="1">Single-pass type I membrane protein</topology>
    </subcellularLocation>
</comment>
<organism evidence="11 12">
    <name type="scientific">Camellia sinensis var. sinensis</name>
    <name type="common">China tea</name>
    <dbReference type="NCBI Taxonomy" id="542762"/>
    <lineage>
        <taxon>Eukaryota</taxon>
        <taxon>Viridiplantae</taxon>
        <taxon>Streptophyta</taxon>
        <taxon>Embryophyta</taxon>
        <taxon>Tracheophyta</taxon>
        <taxon>Spermatophyta</taxon>
        <taxon>Magnoliopsida</taxon>
        <taxon>eudicotyledons</taxon>
        <taxon>Gunneridae</taxon>
        <taxon>Pentapetalae</taxon>
        <taxon>asterids</taxon>
        <taxon>Ericales</taxon>
        <taxon>Theaceae</taxon>
        <taxon>Camellia</taxon>
    </lineage>
</organism>
<evidence type="ECO:0000313" key="11">
    <source>
        <dbReference type="EMBL" id="THG21921.1"/>
    </source>
</evidence>
<feature type="chain" id="PRO_5020733106" description="Leucine-rich repeat-containing N-terminal plant-type domain-containing protein" evidence="9">
    <location>
        <begin position="19"/>
        <end position="441"/>
    </location>
</feature>
<protein>
    <recommendedName>
        <fullName evidence="10">Leucine-rich repeat-containing N-terminal plant-type domain-containing protein</fullName>
    </recommendedName>
</protein>
<dbReference type="Pfam" id="PF00560">
    <property type="entry name" value="LRR_1"/>
    <property type="match status" value="2"/>
</dbReference>
<sequence length="441" mass="48598">MHVLFLSLSCFHLITIMANSLSAEQPLCHADESSALLQFKQSFSIDKSTSSDPSAYPKVASWKLEGDSGNCCSWDGVKCDEDTGHVIGLDLSSSFLHGSINSSSSLFSLVHLQRLNLAYNDFDYSRIPSEISHLSGLVSLNLSSSVFSGQIPLEISKLSKLVSIDLSFNVDSSNSGLLKLEKPGLRSLLQNLTNLKVLRLNDVSISSEVPDTLANLTSLTTLVLENCGLRGEFPISIFYLPKLQVLNVRFNKNLTGHLPKFHPVSPLQYLTLSDTSFSGKLPDSIGNLHFLNVLNFSDCYFSGSLPVSLAYMQKIELLLTNRQRIYACMLFQQRRGWSGNSGTSALISYGCYLMVLQKWKDLTVVEMNFSITPFLECAYCHQRGHWKYHCPKNGYLSASFSQQFSIQFCTSPLSTIRPSVGFTASASTLGPDLASLSAQIS</sequence>
<keyword evidence="6" id="KW-1133">Transmembrane helix</keyword>
<feature type="domain" description="Leucine-rich repeat-containing N-terminal plant-type" evidence="10">
    <location>
        <begin position="29"/>
        <end position="80"/>
    </location>
</feature>
<dbReference type="GO" id="GO:0016020">
    <property type="term" value="C:membrane"/>
    <property type="evidence" value="ECO:0007669"/>
    <property type="project" value="UniProtKB-SubCell"/>
</dbReference>
<evidence type="ECO:0000259" key="10">
    <source>
        <dbReference type="Pfam" id="PF08263"/>
    </source>
</evidence>
<keyword evidence="5" id="KW-0677">Repeat</keyword>
<evidence type="ECO:0000256" key="8">
    <source>
        <dbReference type="ARBA" id="ARBA00023180"/>
    </source>
</evidence>
<keyword evidence="4 9" id="KW-0732">Signal</keyword>
<accession>A0A4S4EXZ4</accession>
<evidence type="ECO:0000313" key="12">
    <source>
        <dbReference type="Proteomes" id="UP000306102"/>
    </source>
</evidence>
<dbReference type="PANTHER" id="PTHR48061">
    <property type="entry name" value="LEUCINE-RICH REPEAT RECEPTOR PROTEIN KINASE EMS1-LIKE-RELATED"/>
    <property type="match status" value="1"/>
</dbReference>
<dbReference type="InterPro" id="IPR001611">
    <property type="entry name" value="Leu-rich_rpt"/>
</dbReference>
<keyword evidence="3" id="KW-0812">Transmembrane</keyword>
<keyword evidence="12" id="KW-1185">Reference proteome</keyword>
<dbReference type="Proteomes" id="UP000306102">
    <property type="component" value="Unassembled WGS sequence"/>
</dbReference>
<dbReference type="Pfam" id="PF08263">
    <property type="entry name" value="LRRNT_2"/>
    <property type="match status" value="1"/>
</dbReference>
<keyword evidence="7" id="KW-0472">Membrane</keyword>
<dbReference type="InterPro" id="IPR013210">
    <property type="entry name" value="LRR_N_plant-typ"/>
</dbReference>
<evidence type="ECO:0000256" key="2">
    <source>
        <dbReference type="ARBA" id="ARBA00022614"/>
    </source>
</evidence>
<gene>
    <name evidence="11" type="ORF">TEA_009193</name>
</gene>
<dbReference type="GO" id="GO:0008270">
    <property type="term" value="F:zinc ion binding"/>
    <property type="evidence" value="ECO:0007669"/>
    <property type="project" value="InterPro"/>
</dbReference>
<dbReference type="SUPFAM" id="SSF57756">
    <property type="entry name" value="Retrovirus zinc finger-like domains"/>
    <property type="match status" value="1"/>
</dbReference>
<evidence type="ECO:0000256" key="3">
    <source>
        <dbReference type="ARBA" id="ARBA00022692"/>
    </source>
</evidence>
<dbReference type="SUPFAM" id="SSF52058">
    <property type="entry name" value="L domain-like"/>
    <property type="match status" value="1"/>
</dbReference>
<evidence type="ECO:0000256" key="1">
    <source>
        <dbReference type="ARBA" id="ARBA00004479"/>
    </source>
</evidence>
<dbReference type="PANTHER" id="PTHR48061:SF12">
    <property type="entry name" value="DISEASE RESISTANCE LIKE PROTEIN"/>
    <property type="match status" value="1"/>
</dbReference>
<dbReference type="Gene3D" id="3.80.10.10">
    <property type="entry name" value="Ribonuclease Inhibitor"/>
    <property type="match status" value="2"/>
</dbReference>
<dbReference type="EMBL" id="SDRB02001099">
    <property type="protein sequence ID" value="THG21921.1"/>
    <property type="molecule type" value="Genomic_DNA"/>
</dbReference>
<evidence type="ECO:0000256" key="7">
    <source>
        <dbReference type="ARBA" id="ARBA00023136"/>
    </source>
</evidence>
<dbReference type="Gene3D" id="4.10.60.10">
    <property type="entry name" value="Zinc finger, CCHC-type"/>
    <property type="match status" value="1"/>
</dbReference>
<comment type="caution">
    <text evidence="11">The sequence shown here is derived from an EMBL/GenBank/DDBJ whole genome shotgun (WGS) entry which is preliminary data.</text>
</comment>
<evidence type="ECO:0000256" key="5">
    <source>
        <dbReference type="ARBA" id="ARBA00022737"/>
    </source>
</evidence>
<evidence type="ECO:0000256" key="4">
    <source>
        <dbReference type="ARBA" id="ARBA00022729"/>
    </source>
</evidence>
<proteinExistence type="predicted"/>
<evidence type="ECO:0000256" key="9">
    <source>
        <dbReference type="SAM" id="SignalP"/>
    </source>
</evidence>
<name>A0A4S4EXZ4_CAMSN</name>
<keyword evidence="2" id="KW-0433">Leucine-rich repeat</keyword>
<feature type="signal peptide" evidence="9">
    <location>
        <begin position="1"/>
        <end position="18"/>
    </location>
</feature>
<reference evidence="11 12" key="1">
    <citation type="journal article" date="2018" name="Proc. Natl. Acad. Sci. U.S.A.">
        <title>Draft genome sequence of Camellia sinensis var. sinensis provides insights into the evolution of the tea genome and tea quality.</title>
        <authorList>
            <person name="Wei C."/>
            <person name="Yang H."/>
            <person name="Wang S."/>
            <person name="Zhao J."/>
            <person name="Liu C."/>
            <person name="Gao L."/>
            <person name="Xia E."/>
            <person name="Lu Y."/>
            <person name="Tai Y."/>
            <person name="She G."/>
            <person name="Sun J."/>
            <person name="Cao H."/>
            <person name="Tong W."/>
            <person name="Gao Q."/>
            <person name="Li Y."/>
            <person name="Deng W."/>
            <person name="Jiang X."/>
            <person name="Wang W."/>
            <person name="Chen Q."/>
            <person name="Zhang S."/>
            <person name="Li H."/>
            <person name="Wu J."/>
            <person name="Wang P."/>
            <person name="Li P."/>
            <person name="Shi C."/>
            <person name="Zheng F."/>
            <person name="Jian J."/>
            <person name="Huang B."/>
            <person name="Shan D."/>
            <person name="Shi M."/>
            <person name="Fang C."/>
            <person name="Yue Y."/>
            <person name="Li F."/>
            <person name="Li D."/>
            <person name="Wei S."/>
            <person name="Han B."/>
            <person name="Jiang C."/>
            <person name="Yin Y."/>
            <person name="Xia T."/>
            <person name="Zhang Z."/>
            <person name="Bennetzen J.L."/>
            <person name="Zhao S."/>
            <person name="Wan X."/>
        </authorList>
    </citation>
    <scope>NUCLEOTIDE SEQUENCE [LARGE SCALE GENOMIC DNA]</scope>
    <source>
        <strain evidence="12">cv. Shuchazao</strain>
        <tissue evidence="11">Leaf</tissue>
    </source>
</reference>
<dbReference type="InterPro" id="IPR032675">
    <property type="entry name" value="LRR_dom_sf"/>
</dbReference>
<dbReference type="STRING" id="542762.A0A4S4EXZ4"/>
<keyword evidence="8" id="KW-0325">Glycoprotein</keyword>
<evidence type="ECO:0000256" key="6">
    <source>
        <dbReference type="ARBA" id="ARBA00022989"/>
    </source>
</evidence>
<dbReference type="InterPro" id="IPR046956">
    <property type="entry name" value="RLP23-like"/>
</dbReference>
<dbReference type="AlphaFoldDB" id="A0A4S4EXZ4"/>
<dbReference type="GO" id="GO:0003676">
    <property type="term" value="F:nucleic acid binding"/>
    <property type="evidence" value="ECO:0007669"/>
    <property type="project" value="InterPro"/>
</dbReference>